<dbReference type="KEGG" id="reb:XU06_26295"/>
<dbReference type="InterPro" id="IPR051049">
    <property type="entry name" value="Dienelactone_hydrolase-like"/>
</dbReference>
<keyword evidence="2" id="KW-0378">Hydrolase</keyword>
<dbReference type="AlphaFoldDB" id="A0A0C3A3H9"/>
<dbReference type="InterPro" id="IPR002925">
    <property type="entry name" value="Dienelactn_hydro"/>
</dbReference>
<dbReference type="InterPro" id="IPR029058">
    <property type="entry name" value="AB_hydrolase_fold"/>
</dbReference>
<dbReference type="Gene3D" id="3.40.50.1820">
    <property type="entry name" value="alpha/beta hydrolase"/>
    <property type="match status" value="1"/>
</dbReference>
<dbReference type="RefSeq" id="WP_019745675.1">
    <property type="nucleotide sequence ID" value="NZ_BHXB01000001.1"/>
</dbReference>
<dbReference type="PANTHER" id="PTHR46623:SF6">
    <property type="entry name" value="ALPHA_BETA-HYDROLASES SUPERFAMILY PROTEIN"/>
    <property type="match status" value="1"/>
</dbReference>
<dbReference type="Proteomes" id="UP000325576">
    <property type="component" value="Unassembled WGS sequence"/>
</dbReference>
<reference evidence="2 3" key="1">
    <citation type="journal article" date="2017" name="Poromechanics V (2013)">
        <title>Genomic Characterization of the Arsenic-Tolerant Actinobacterium, &lt;i&gt;Rhodococcus erythropolis&lt;/i&gt; S43.</title>
        <authorList>
            <person name="Retamal-Morales G."/>
            <person name="Mehnert M."/>
            <person name="Schwabe R."/>
            <person name="Tischler D."/>
            <person name="Schloemann M."/>
            <person name="Levican G.J."/>
        </authorList>
    </citation>
    <scope>NUCLEOTIDE SEQUENCE [LARGE SCALE GENOMIC DNA]</scope>
    <source>
        <strain evidence="2 3">S43</strain>
    </source>
</reference>
<name>A0A0C3A3H9_RHOER</name>
<dbReference type="GO" id="GO:0016787">
    <property type="term" value="F:hydrolase activity"/>
    <property type="evidence" value="ECO:0007669"/>
    <property type="project" value="UniProtKB-KW"/>
</dbReference>
<dbReference type="Pfam" id="PF01738">
    <property type="entry name" value="DLH"/>
    <property type="match status" value="1"/>
</dbReference>
<accession>A0A0C3A3H9</accession>
<gene>
    <name evidence="2" type="ORF">BS297_20145</name>
</gene>
<dbReference type="EMBL" id="MRBO01000540">
    <property type="protein sequence ID" value="KAB2583534.1"/>
    <property type="molecule type" value="Genomic_DNA"/>
</dbReference>
<dbReference type="PANTHER" id="PTHR46623">
    <property type="entry name" value="CARBOXYMETHYLENEBUTENOLIDASE-RELATED"/>
    <property type="match status" value="1"/>
</dbReference>
<dbReference type="SUPFAM" id="SSF53474">
    <property type="entry name" value="alpha/beta-Hydrolases"/>
    <property type="match status" value="1"/>
</dbReference>
<protein>
    <submittedName>
        <fullName evidence="2">Hydrolase</fullName>
    </submittedName>
</protein>
<organism evidence="2 3">
    <name type="scientific">Rhodococcus erythropolis</name>
    <name type="common">Arthrobacter picolinophilus</name>
    <dbReference type="NCBI Taxonomy" id="1833"/>
    <lineage>
        <taxon>Bacteria</taxon>
        <taxon>Bacillati</taxon>
        <taxon>Actinomycetota</taxon>
        <taxon>Actinomycetes</taxon>
        <taxon>Mycobacteriales</taxon>
        <taxon>Nocardiaceae</taxon>
        <taxon>Rhodococcus</taxon>
        <taxon>Rhodococcus erythropolis group</taxon>
    </lineage>
</organism>
<dbReference type="OMA" id="FPPLEYI"/>
<feature type="region of interest" description="Disordered" evidence="1">
    <location>
        <begin position="1"/>
        <end position="24"/>
    </location>
</feature>
<proteinExistence type="predicted"/>
<evidence type="ECO:0000313" key="2">
    <source>
        <dbReference type="EMBL" id="KAB2583534.1"/>
    </source>
</evidence>
<comment type="caution">
    <text evidence="2">The sequence shown here is derived from an EMBL/GenBank/DDBJ whole genome shotgun (WGS) entry which is preliminary data.</text>
</comment>
<evidence type="ECO:0000256" key="1">
    <source>
        <dbReference type="SAM" id="MobiDB-lite"/>
    </source>
</evidence>
<sequence>MGTFTTTTRDVPLTVSRPDSPSEPRHAVVVLQEAWGVNQHIESILERLADAGYLAVAPHLYHRGAQTSFTDFPSAKDALMALDSTSIGHDVRAAVDYSRSEGADKVGSLGFCMGGTASLWCAAVPLVDSAVTYYGGGVAEARWDGIAAGTELAAQLQVPWLGHYGDLDPSIPPESVEQLRATASDLARVYRYADAGHAFNNDTSTSHYAPDSAALAWTRTMEFFAETL</sequence>
<evidence type="ECO:0000313" key="3">
    <source>
        <dbReference type="Proteomes" id="UP000325576"/>
    </source>
</evidence>